<proteinExistence type="predicted"/>
<dbReference type="Proteomes" id="UP001139981">
    <property type="component" value="Unassembled WGS sequence"/>
</dbReference>
<sequence>RRFDEFTTQYLNKCDDLLSFSKRYPVVKQTEQMTVQRQNRNPHEDHRWLRRDVTLHRHSYDDLRRVLFTARAEHLPRWMPHLLAADRIETIVPLLCEVWRYSYKSQGLKAKRDYCQLVVMREFVGESARLKPRIFTPSASMTNLLLQRANGRNASQTSLNLFSDNAFSSSSAKLAGAVSPTMTTNRGLKSARSMADFQKHHQIQQQRQQQQQQQNNYPYNNNNNKAAADSDDELDNNAALVRPIRRFQVVTIPIDHGSCGVQRGFVRAYYESYEEVREYSDGHLEWSCIHHSDFSGWVPSFMADHSIATAFPKEAEALLEYIN</sequence>
<dbReference type="EMBL" id="JANBVB010002343">
    <property type="protein sequence ID" value="KAJ2886265.1"/>
    <property type="molecule type" value="Genomic_DNA"/>
</dbReference>
<evidence type="ECO:0000313" key="2">
    <source>
        <dbReference type="Proteomes" id="UP001139981"/>
    </source>
</evidence>
<accession>A0ACC1LX51</accession>
<feature type="non-terminal residue" evidence="1">
    <location>
        <position position="1"/>
    </location>
</feature>
<protein>
    <submittedName>
        <fullName evidence="1">Uncharacterized protein</fullName>
    </submittedName>
</protein>
<name>A0ACC1LX51_9FUNG</name>
<comment type="caution">
    <text evidence="1">The sequence shown here is derived from an EMBL/GenBank/DDBJ whole genome shotgun (WGS) entry which is preliminary data.</text>
</comment>
<organism evidence="1 2">
    <name type="scientific">Coemansia aciculifera</name>
    <dbReference type="NCBI Taxonomy" id="417176"/>
    <lineage>
        <taxon>Eukaryota</taxon>
        <taxon>Fungi</taxon>
        <taxon>Fungi incertae sedis</taxon>
        <taxon>Zoopagomycota</taxon>
        <taxon>Kickxellomycotina</taxon>
        <taxon>Kickxellomycetes</taxon>
        <taxon>Kickxellales</taxon>
        <taxon>Kickxellaceae</taxon>
        <taxon>Coemansia</taxon>
    </lineage>
</organism>
<evidence type="ECO:0000313" key="1">
    <source>
        <dbReference type="EMBL" id="KAJ2886265.1"/>
    </source>
</evidence>
<gene>
    <name evidence="1" type="ORF">IWW38_005245</name>
</gene>
<keyword evidence="2" id="KW-1185">Reference proteome</keyword>
<reference evidence="1" key="1">
    <citation type="submission" date="2022-07" db="EMBL/GenBank/DDBJ databases">
        <title>Phylogenomic reconstructions and comparative analyses of Kickxellomycotina fungi.</title>
        <authorList>
            <person name="Reynolds N.K."/>
            <person name="Stajich J.E."/>
            <person name="Barry K."/>
            <person name="Grigoriev I.V."/>
            <person name="Crous P."/>
            <person name="Smith M.E."/>
        </authorList>
    </citation>
    <scope>NUCLEOTIDE SEQUENCE</scope>
    <source>
        <strain evidence="1">CBS 190363</strain>
    </source>
</reference>